<keyword evidence="5" id="KW-0698">rRNA processing</keyword>
<keyword evidence="7 14" id="KW-0808">Transferase</keyword>
<dbReference type="PANTHER" id="PTHR22807:SF53">
    <property type="entry name" value="RIBOSOMAL RNA SMALL SUBUNIT METHYLTRANSFERASE B-RELATED"/>
    <property type="match status" value="1"/>
</dbReference>
<dbReference type="PROSITE" id="PS51686">
    <property type="entry name" value="SAM_MT_RSMB_NOP"/>
    <property type="match status" value="1"/>
</dbReference>
<evidence type="ECO:0000256" key="3">
    <source>
        <dbReference type="ARBA" id="ARBA00012140"/>
    </source>
</evidence>
<evidence type="ECO:0000256" key="8">
    <source>
        <dbReference type="ARBA" id="ARBA00022691"/>
    </source>
</evidence>
<dbReference type="GO" id="GO:0003723">
    <property type="term" value="F:RNA binding"/>
    <property type="evidence" value="ECO:0007669"/>
    <property type="project" value="UniProtKB-KW"/>
</dbReference>
<dbReference type="Gene3D" id="3.40.50.150">
    <property type="entry name" value="Vaccinia Virus protein VP39"/>
    <property type="match status" value="1"/>
</dbReference>
<dbReference type="Gene3D" id="1.10.940.10">
    <property type="entry name" value="NusB-like"/>
    <property type="match status" value="1"/>
</dbReference>
<name>A0A644ZMQ1_9ZZZZ</name>
<keyword evidence="9" id="KW-0694">RNA-binding</keyword>
<dbReference type="PANTHER" id="PTHR22807">
    <property type="entry name" value="NOP2 YEAST -RELATED NOL1/NOP2/FMU SUN DOMAIN-CONTAINING"/>
    <property type="match status" value="1"/>
</dbReference>
<dbReference type="Pfam" id="PF01189">
    <property type="entry name" value="Methyltr_RsmB-F"/>
    <property type="match status" value="1"/>
</dbReference>
<evidence type="ECO:0000256" key="12">
    <source>
        <dbReference type="ARBA" id="ARBA00047283"/>
    </source>
</evidence>
<keyword evidence="4" id="KW-0963">Cytoplasm</keyword>
<dbReference type="AlphaFoldDB" id="A0A644ZMQ1"/>
<dbReference type="SUPFAM" id="SSF48013">
    <property type="entry name" value="NusB-like"/>
    <property type="match status" value="1"/>
</dbReference>
<dbReference type="GO" id="GO:0005737">
    <property type="term" value="C:cytoplasm"/>
    <property type="evidence" value="ECO:0007669"/>
    <property type="project" value="UniProtKB-SubCell"/>
</dbReference>
<organism evidence="14">
    <name type="scientific">bioreactor metagenome</name>
    <dbReference type="NCBI Taxonomy" id="1076179"/>
    <lineage>
        <taxon>unclassified sequences</taxon>
        <taxon>metagenomes</taxon>
        <taxon>ecological metagenomes</taxon>
    </lineage>
</organism>
<dbReference type="InterPro" id="IPR029063">
    <property type="entry name" value="SAM-dependent_MTases_sf"/>
</dbReference>
<dbReference type="InterPro" id="IPR035926">
    <property type="entry name" value="NusB-like_sf"/>
</dbReference>
<dbReference type="GO" id="GO:0008649">
    <property type="term" value="F:rRNA methyltransferase activity"/>
    <property type="evidence" value="ECO:0007669"/>
    <property type="project" value="InterPro"/>
</dbReference>
<dbReference type="Pfam" id="PF01029">
    <property type="entry name" value="NusB"/>
    <property type="match status" value="1"/>
</dbReference>
<feature type="domain" description="SAM-dependent MTase RsmB/NOP-type" evidence="13">
    <location>
        <begin position="169"/>
        <end position="439"/>
    </location>
</feature>
<keyword evidence="6 14" id="KW-0489">Methyltransferase</keyword>
<dbReference type="InterPro" id="IPR004573">
    <property type="entry name" value="rRNA_ssu_MeTfrase_B"/>
</dbReference>
<dbReference type="Gene3D" id="3.30.70.1170">
    <property type="entry name" value="Sun protein, domain 3"/>
    <property type="match status" value="1"/>
</dbReference>
<evidence type="ECO:0000256" key="4">
    <source>
        <dbReference type="ARBA" id="ARBA00022490"/>
    </source>
</evidence>
<gene>
    <name evidence="14" type="primary">rsmB_12</name>
    <name evidence="14" type="ORF">SDC9_88848</name>
</gene>
<keyword evidence="8" id="KW-0949">S-adenosyl-L-methionine</keyword>
<dbReference type="InterPro" id="IPR049560">
    <property type="entry name" value="MeTrfase_RsmB-F_NOP2_cat"/>
</dbReference>
<reference evidence="14" key="1">
    <citation type="submission" date="2019-08" db="EMBL/GenBank/DDBJ databases">
        <authorList>
            <person name="Kucharzyk K."/>
            <person name="Murdoch R.W."/>
            <person name="Higgins S."/>
            <person name="Loffler F."/>
        </authorList>
    </citation>
    <scope>NUCLEOTIDE SEQUENCE</scope>
</reference>
<comment type="catalytic activity">
    <reaction evidence="12">
        <text>cytidine(967) in 16S rRNA + S-adenosyl-L-methionine = 5-methylcytidine(967) in 16S rRNA + S-adenosyl-L-homocysteine + H(+)</text>
        <dbReference type="Rhea" id="RHEA:42748"/>
        <dbReference type="Rhea" id="RHEA-COMP:10219"/>
        <dbReference type="Rhea" id="RHEA-COMP:10220"/>
        <dbReference type="ChEBI" id="CHEBI:15378"/>
        <dbReference type="ChEBI" id="CHEBI:57856"/>
        <dbReference type="ChEBI" id="CHEBI:59789"/>
        <dbReference type="ChEBI" id="CHEBI:74483"/>
        <dbReference type="ChEBI" id="CHEBI:82748"/>
        <dbReference type="EC" id="2.1.1.176"/>
    </reaction>
</comment>
<evidence type="ECO:0000256" key="5">
    <source>
        <dbReference type="ARBA" id="ARBA00022552"/>
    </source>
</evidence>
<comment type="subcellular location">
    <subcellularLocation>
        <location evidence="2">Cytoplasm</location>
    </subcellularLocation>
</comment>
<proteinExistence type="predicted"/>
<evidence type="ECO:0000313" key="14">
    <source>
        <dbReference type="EMBL" id="MPM42185.1"/>
    </source>
</evidence>
<dbReference type="Pfam" id="PF22458">
    <property type="entry name" value="RsmF-B_ferredox"/>
    <property type="match status" value="1"/>
</dbReference>
<dbReference type="PRINTS" id="PR02008">
    <property type="entry name" value="RCMTFAMILY"/>
</dbReference>
<dbReference type="NCBIfam" id="TIGR00563">
    <property type="entry name" value="rsmB"/>
    <property type="match status" value="1"/>
</dbReference>
<protein>
    <recommendedName>
        <fullName evidence="3">16S rRNA (cytosine(967)-C(5))-methyltransferase</fullName>
        <ecNumber evidence="3">2.1.1.176</ecNumber>
    </recommendedName>
    <alternativeName>
        <fullName evidence="10">16S rRNA m5C967 methyltransferase</fullName>
    </alternativeName>
    <alternativeName>
        <fullName evidence="11">rRNA (cytosine-C(5)-)-methyltransferase RsmB</fullName>
    </alternativeName>
</protein>
<dbReference type="CDD" id="cd02440">
    <property type="entry name" value="AdoMet_MTases"/>
    <property type="match status" value="1"/>
</dbReference>
<evidence type="ECO:0000256" key="11">
    <source>
        <dbReference type="ARBA" id="ARBA00031088"/>
    </source>
</evidence>
<evidence type="ECO:0000256" key="10">
    <source>
        <dbReference type="ARBA" id="ARBA00030399"/>
    </source>
</evidence>
<dbReference type="SUPFAM" id="SSF53335">
    <property type="entry name" value="S-adenosyl-L-methionine-dependent methyltransferases"/>
    <property type="match status" value="1"/>
</dbReference>
<comment type="function">
    <text evidence="1">Specifically methylates the cytosine at position 967 (m5C967) of 16S rRNA.</text>
</comment>
<evidence type="ECO:0000256" key="7">
    <source>
        <dbReference type="ARBA" id="ARBA00022679"/>
    </source>
</evidence>
<dbReference type="EC" id="2.1.1.176" evidence="3"/>
<evidence type="ECO:0000256" key="2">
    <source>
        <dbReference type="ARBA" id="ARBA00004496"/>
    </source>
</evidence>
<evidence type="ECO:0000259" key="13">
    <source>
        <dbReference type="PROSITE" id="PS51686"/>
    </source>
</evidence>
<evidence type="ECO:0000256" key="9">
    <source>
        <dbReference type="ARBA" id="ARBA00022884"/>
    </source>
</evidence>
<dbReference type="GO" id="GO:0006355">
    <property type="term" value="P:regulation of DNA-templated transcription"/>
    <property type="evidence" value="ECO:0007669"/>
    <property type="project" value="InterPro"/>
</dbReference>
<comment type="caution">
    <text evidence="14">The sequence shown here is derived from an EMBL/GenBank/DDBJ whole genome shotgun (WGS) entry which is preliminary data.</text>
</comment>
<evidence type="ECO:0000256" key="1">
    <source>
        <dbReference type="ARBA" id="ARBA00002724"/>
    </source>
</evidence>
<dbReference type="EMBL" id="VSSQ01009636">
    <property type="protein sequence ID" value="MPM42185.1"/>
    <property type="molecule type" value="Genomic_DNA"/>
</dbReference>
<dbReference type="InterPro" id="IPR054728">
    <property type="entry name" value="RsmB-like_ferredoxin"/>
</dbReference>
<dbReference type="InterPro" id="IPR023267">
    <property type="entry name" value="RCMT"/>
</dbReference>
<accession>A0A644ZMQ1</accession>
<dbReference type="InterPro" id="IPR001678">
    <property type="entry name" value="MeTrfase_RsmB-F_NOP2_dom"/>
</dbReference>
<dbReference type="NCBIfam" id="NF011494">
    <property type="entry name" value="PRK14902.1"/>
    <property type="match status" value="1"/>
</dbReference>
<sequence length="445" mass="48095">MSARDTALRVLGAVSSNAAWADASLKAQLRRDGLTGAEAALATRMVYGVLQNRALLDFYLGAFCTQKVSHLQIPLADILRLGAYQILFLDKVPDRAAVNEAVELAKKNKRGAASGLVNAVLRKVSLNRDKLPDIPDRDEAQYLSIKYSHPKWLVKRLLALLGREEAEAFLAADNGVAPLTVQVNTLKTTAEDLAIKLTAAGVEVTPHAWVPDCLELSSSGDLTALEAFGQGEFFVQDPAAKLVGLIAAPEKGQRVIDVCAAPGGKSFGAAVLMGDGGEIFSCDLHEKKLIRIQEGAARLGITSIQTFAADGTVFRPEWADVADVVLVDAPCSGLGIIRKKPDVRYKSPDDLFTLTVTQSALVENAARYVKPGGTLIYSTCTVLPEENGQIIDGFLAAHPEFFRESFTLPRPLGEQPGELTLWPHRHGTDGFYICRLRRAEKEVPQ</sequence>
<dbReference type="InterPro" id="IPR006027">
    <property type="entry name" value="NusB_RsmB_TIM44"/>
</dbReference>
<evidence type="ECO:0000256" key="6">
    <source>
        <dbReference type="ARBA" id="ARBA00022603"/>
    </source>
</evidence>